<dbReference type="EMBL" id="LWMV01000170">
    <property type="protein sequence ID" value="KZX12262.1"/>
    <property type="molecule type" value="Genomic_DNA"/>
</dbReference>
<dbReference type="PANTHER" id="PTHR42188">
    <property type="entry name" value="23S RRNA-SPECIFIC ENDONUCLEASE VAPC20"/>
    <property type="match status" value="1"/>
</dbReference>
<dbReference type="InterPro" id="IPR039018">
    <property type="entry name" value="VapC20-like"/>
</dbReference>
<keyword evidence="3" id="KW-1185">Reference proteome</keyword>
<dbReference type="OrthoDB" id="76032at2157"/>
<organism evidence="2 3">
    <name type="scientific">Methanobrevibacter curvatus</name>
    <dbReference type="NCBI Taxonomy" id="49547"/>
    <lineage>
        <taxon>Archaea</taxon>
        <taxon>Methanobacteriati</taxon>
        <taxon>Methanobacteriota</taxon>
        <taxon>Methanomada group</taxon>
        <taxon>Methanobacteria</taxon>
        <taxon>Methanobacteriales</taxon>
        <taxon>Methanobacteriaceae</taxon>
        <taxon>Methanobrevibacter</taxon>
    </lineage>
</organism>
<accession>A0A166ANC7</accession>
<dbReference type="SUPFAM" id="SSF88723">
    <property type="entry name" value="PIN domain-like"/>
    <property type="match status" value="1"/>
</dbReference>
<dbReference type="InterPro" id="IPR029060">
    <property type="entry name" value="PIN-like_dom_sf"/>
</dbReference>
<dbReference type="Proteomes" id="UP000077245">
    <property type="component" value="Unassembled WGS sequence"/>
</dbReference>
<dbReference type="RefSeq" id="WP_067091312.1">
    <property type="nucleotide sequence ID" value="NZ_LWMV01000170.1"/>
</dbReference>
<keyword evidence="2" id="KW-0378">Hydrolase</keyword>
<dbReference type="InterPro" id="IPR002716">
    <property type="entry name" value="PIN_dom"/>
</dbReference>
<dbReference type="PATRIC" id="fig|49547.3.peg.1190"/>
<dbReference type="PANTHER" id="PTHR42188:SF1">
    <property type="entry name" value="23S RRNA-SPECIFIC ENDONUCLEASE VAPC20"/>
    <property type="match status" value="1"/>
</dbReference>
<dbReference type="Gene3D" id="3.40.50.1010">
    <property type="entry name" value="5'-nuclease"/>
    <property type="match status" value="1"/>
</dbReference>
<reference evidence="2 3" key="1">
    <citation type="submission" date="2016-04" db="EMBL/GenBank/DDBJ databases">
        <title>Genome sequence of Methanobrevibacter curvatus DSM 11111.</title>
        <authorList>
            <person name="Poehlein A."/>
            <person name="Seedorf H."/>
            <person name="Daniel R."/>
        </authorList>
    </citation>
    <scope>NUCLEOTIDE SEQUENCE [LARGE SCALE GENOMIC DNA]</scope>
    <source>
        <strain evidence="2 3">DSM 11111</strain>
    </source>
</reference>
<feature type="domain" description="PIN" evidence="1">
    <location>
        <begin position="2"/>
        <end position="125"/>
    </location>
</feature>
<keyword evidence="2" id="KW-0540">Nuclease</keyword>
<dbReference type="GO" id="GO:0016075">
    <property type="term" value="P:rRNA catabolic process"/>
    <property type="evidence" value="ECO:0007669"/>
    <property type="project" value="TreeGrafter"/>
</dbReference>
<keyword evidence="2" id="KW-0255">Endonuclease</keyword>
<protein>
    <submittedName>
        <fullName evidence="2">tRNA(FMet)-specific endonuclease VapC</fullName>
    </submittedName>
</protein>
<gene>
    <name evidence="2" type="primary">vapC_4</name>
    <name evidence="2" type="ORF">MBCUR_11140</name>
</gene>
<evidence type="ECO:0000313" key="3">
    <source>
        <dbReference type="Proteomes" id="UP000077245"/>
    </source>
</evidence>
<name>A0A166ANC7_9EURY</name>
<evidence type="ECO:0000313" key="2">
    <source>
        <dbReference type="EMBL" id="KZX12262.1"/>
    </source>
</evidence>
<evidence type="ECO:0000259" key="1">
    <source>
        <dbReference type="Pfam" id="PF01850"/>
    </source>
</evidence>
<dbReference type="Pfam" id="PF01850">
    <property type="entry name" value="PIN"/>
    <property type="match status" value="1"/>
</dbReference>
<dbReference type="AlphaFoldDB" id="A0A166ANC7"/>
<proteinExistence type="predicted"/>
<dbReference type="GO" id="GO:0004521">
    <property type="term" value="F:RNA endonuclease activity"/>
    <property type="evidence" value="ECO:0007669"/>
    <property type="project" value="InterPro"/>
</dbReference>
<comment type="caution">
    <text evidence="2">The sequence shown here is derived from an EMBL/GenBank/DDBJ whole genome shotgun (WGS) entry which is preliminary data.</text>
</comment>
<sequence>MIFLDANFIIDLFVDTEDNHEKAVKIYKKIKNKQLIISNSVILEVITVLNIKLKVSKETLEKSYSRLNGGKFNIVEDVPLYNEAMERVVSYFPQRLPFWDCLYLELMEQLEIEKIATFDKHFKNKGVEIIGQKAK</sequence>